<comment type="similarity">
    <text evidence="1">Belongs to the nitroreductase family.</text>
</comment>
<dbReference type="PANTHER" id="PTHR43673:SF3">
    <property type="entry name" value="NAD(P)H NITROREDUCTASE YODC-RELATED"/>
    <property type="match status" value="1"/>
</dbReference>
<sequence>MEKKINRNANFYDVIHDRRSVRNYDTSVKVPDEEMKELIGEAILAPNAHNLNTWRFMVFTDPILKERLHKIALGQRQVLEAPAVVALLGDMNAYSVENSDRINQKAVDAGYMTEEAKEKINNSMDDFSGHVSEQVKREWLMIDSGLAAMQFMLAAKARGYDTVPMIGYDVEEFRKEFNIPENLVNVLMIAVGKAKKPGHTSVRLEVDEVTYWNGRL</sequence>
<name>A0A6L8V5I0_9BACL</name>
<dbReference type="InterPro" id="IPR029479">
    <property type="entry name" value="Nitroreductase"/>
</dbReference>
<organism evidence="4 5">
    <name type="scientific">Paenibacillus silvestris</name>
    <dbReference type="NCBI Taxonomy" id="2606219"/>
    <lineage>
        <taxon>Bacteria</taxon>
        <taxon>Bacillati</taxon>
        <taxon>Bacillota</taxon>
        <taxon>Bacilli</taxon>
        <taxon>Bacillales</taxon>
        <taxon>Paenibacillaceae</taxon>
        <taxon>Paenibacillus</taxon>
    </lineage>
</organism>
<evidence type="ECO:0000256" key="2">
    <source>
        <dbReference type="ARBA" id="ARBA00023002"/>
    </source>
</evidence>
<keyword evidence="2" id="KW-0560">Oxidoreductase</keyword>
<gene>
    <name evidence="4" type="ORF">GQF01_22385</name>
</gene>
<dbReference type="RefSeq" id="WP_161408907.1">
    <property type="nucleotide sequence ID" value="NZ_WTUZ01000022.1"/>
</dbReference>
<evidence type="ECO:0000313" key="4">
    <source>
        <dbReference type="EMBL" id="MZQ84862.1"/>
    </source>
</evidence>
<comment type="caution">
    <text evidence="4">The sequence shown here is derived from an EMBL/GenBank/DDBJ whole genome shotgun (WGS) entry which is preliminary data.</text>
</comment>
<evidence type="ECO:0000313" key="5">
    <source>
        <dbReference type="Proteomes" id="UP000481087"/>
    </source>
</evidence>
<dbReference type="AlphaFoldDB" id="A0A6L8V5I0"/>
<dbReference type="Pfam" id="PF00881">
    <property type="entry name" value="Nitroreductase"/>
    <property type="match status" value="1"/>
</dbReference>
<dbReference type="SUPFAM" id="SSF55469">
    <property type="entry name" value="FMN-dependent nitroreductase-like"/>
    <property type="match status" value="1"/>
</dbReference>
<proteinExistence type="inferred from homology"/>
<evidence type="ECO:0000259" key="3">
    <source>
        <dbReference type="Pfam" id="PF00881"/>
    </source>
</evidence>
<feature type="domain" description="Nitroreductase" evidence="3">
    <location>
        <begin position="16"/>
        <end position="193"/>
    </location>
</feature>
<protein>
    <submittedName>
        <fullName evidence="4">Nitroreductase family protein</fullName>
    </submittedName>
</protein>
<keyword evidence="5" id="KW-1185">Reference proteome</keyword>
<dbReference type="Gene3D" id="3.40.109.10">
    <property type="entry name" value="NADH Oxidase"/>
    <property type="match status" value="1"/>
</dbReference>
<evidence type="ECO:0000256" key="1">
    <source>
        <dbReference type="ARBA" id="ARBA00007118"/>
    </source>
</evidence>
<dbReference type="PANTHER" id="PTHR43673">
    <property type="entry name" value="NAD(P)H NITROREDUCTASE YDGI-RELATED"/>
    <property type="match status" value="1"/>
</dbReference>
<dbReference type="GO" id="GO:0016491">
    <property type="term" value="F:oxidoreductase activity"/>
    <property type="evidence" value="ECO:0007669"/>
    <property type="project" value="UniProtKB-KW"/>
</dbReference>
<accession>A0A6L8V5I0</accession>
<dbReference type="InterPro" id="IPR000415">
    <property type="entry name" value="Nitroreductase-like"/>
</dbReference>
<dbReference type="Proteomes" id="UP000481087">
    <property type="component" value="Unassembled WGS sequence"/>
</dbReference>
<dbReference type="EMBL" id="WTUZ01000022">
    <property type="protein sequence ID" value="MZQ84862.1"/>
    <property type="molecule type" value="Genomic_DNA"/>
</dbReference>
<dbReference type="CDD" id="cd02137">
    <property type="entry name" value="MhqN-like"/>
    <property type="match status" value="1"/>
</dbReference>
<reference evidence="4 5" key="1">
    <citation type="submission" date="2019-12" db="EMBL/GenBank/DDBJ databases">
        <title>Paenibacillus sp. nov. sp. isolated from soil.</title>
        <authorList>
            <person name="Kim J."/>
            <person name="Jeong S.E."/>
            <person name="Jung H.S."/>
            <person name="Jeon C.O."/>
        </authorList>
    </citation>
    <scope>NUCLEOTIDE SEQUENCE [LARGE SCALE GENOMIC DNA]</scope>
    <source>
        <strain evidence="4 5">5J-6</strain>
    </source>
</reference>